<dbReference type="Proteomes" id="UP000000329">
    <property type="component" value="Chromosome"/>
</dbReference>
<protein>
    <submittedName>
        <fullName evidence="2">Histone acetyltransferase HPA2, GnaT family, acetyltransferase protein</fullName>
    </submittedName>
</protein>
<keyword evidence="3" id="KW-1185">Reference proteome</keyword>
<dbReference type="PANTHER" id="PTHR43233">
    <property type="entry name" value="FAMILY N-ACETYLTRANSFERASE, PUTATIVE (AFU_ORTHOLOGUE AFUA_6G03350)-RELATED"/>
    <property type="match status" value="1"/>
</dbReference>
<dbReference type="CDD" id="cd04301">
    <property type="entry name" value="NAT_SF"/>
    <property type="match status" value="1"/>
</dbReference>
<dbReference type="RefSeq" id="WP_013234526.1">
    <property type="nucleotide sequence ID" value="NC_014323.1"/>
</dbReference>
<dbReference type="Gene3D" id="3.40.630.30">
    <property type="match status" value="1"/>
</dbReference>
<dbReference type="InterPro" id="IPR000182">
    <property type="entry name" value="GNAT_dom"/>
</dbReference>
<keyword evidence="2" id="KW-0808">Transferase</keyword>
<feature type="domain" description="N-acetyltransferase" evidence="1">
    <location>
        <begin position="3"/>
        <end position="138"/>
    </location>
</feature>
<dbReference type="PROSITE" id="PS51186">
    <property type="entry name" value="GNAT"/>
    <property type="match status" value="1"/>
</dbReference>
<dbReference type="InterPro" id="IPR053144">
    <property type="entry name" value="Acetyltransferase_Butenolide"/>
</dbReference>
<dbReference type="EMBL" id="CP002039">
    <property type="protein sequence ID" value="ADJ64047.1"/>
    <property type="molecule type" value="Genomic_DNA"/>
</dbReference>
<accession>D8IWM7</accession>
<dbReference type="PANTHER" id="PTHR43233:SF1">
    <property type="entry name" value="FAMILY N-ACETYLTRANSFERASE, PUTATIVE (AFU_ORTHOLOGUE AFUA_6G03350)-RELATED"/>
    <property type="match status" value="1"/>
</dbReference>
<dbReference type="KEGG" id="hse:Hsero_2548"/>
<dbReference type="HOGENOM" id="CLU_086503_4_0_4"/>
<dbReference type="AlphaFoldDB" id="D8IWM7"/>
<sequence>MPIVYRTDHRITVEQFIDILSRTSLGERRPLDDRACMQAMVEHGNLIATAWDGERLIGVARCVTDFVYACYMSELAVDTGYQRQGIGKELIRHARSRLGPRCRLRLLAAPEATDYYAHIGFAHSPRCWELTPGHELVD</sequence>
<dbReference type="GO" id="GO:0016747">
    <property type="term" value="F:acyltransferase activity, transferring groups other than amino-acyl groups"/>
    <property type="evidence" value="ECO:0007669"/>
    <property type="project" value="InterPro"/>
</dbReference>
<name>D8IWM7_HERSS</name>
<dbReference type="OrthoDB" id="9775804at2"/>
<evidence type="ECO:0000313" key="3">
    <source>
        <dbReference type="Proteomes" id="UP000000329"/>
    </source>
</evidence>
<evidence type="ECO:0000313" key="2">
    <source>
        <dbReference type="EMBL" id="ADJ64047.1"/>
    </source>
</evidence>
<reference evidence="2 3" key="1">
    <citation type="submission" date="2010-04" db="EMBL/GenBank/DDBJ databases">
        <title>The genome of Herbaspirillum seropedicae SmR1, an endophytic, nitrogen-fixing, plant-growth promoting beta-Proteobacteria.</title>
        <authorList>
            <person name="Pedrosa F.O."/>
            <person name="Monteiro R.A."/>
            <person name="Wassem R."/>
            <person name="Cruz L.M."/>
            <person name="Ayub R.A."/>
            <person name="Colauto N.B."/>
            <person name="Fernandez M.A."/>
            <person name="Fungaro M.H.P."/>
            <person name="Grisard E.C."/>
            <person name="Hungria M."/>
            <person name="Madeira H.M.F."/>
            <person name="Nodari R.O."/>
            <person name="Osaku C.A."/>
            <person name="Petzl-Erler M.L."/>
            <person name="Terenzi H."/>
            <person name="Vieira L.G.E."/>
            <person name="Almeida M.I.M."/>
            <person name="Alves L.R."/>
            <person name="Arantes O.M.N."/>
            <person name="Balsanelli E."/>
            <person name="Barcellos F.G."/>
            <person name="Baura V.A."/>
            <person name="Binde D.R."/>
            <person name="Campo R.J."/>
            <person name="Chubatsu L.S."/>
            <person name="Chueire L.M.O."/>
            <person name="Ciferri R.R."/>
            <person name="Correa L.C."/>
            <person name="da Conceicao Silva J.L."/>
            <person name="Dabul A.N.G."/>
            <person name="Dambros B.P."/>
            <person name="Faoro H."/>
            <person name="Favetti A."/>
            <person name="Friedermann G."/>
            <person name="Furlaneto M.C."/>
            <person name="Gasques L.S."/>
            <person name="Gimenes C.C.T."/>
            <person name="Gioppo N.M.R."/>
            <person name="Glienke-Blanco C."/>
            <person name="Godoy L.P."/>
            <person name="Guerra M.P."/>
            <person name="Karp S."/>
            <person name="Kava-Cordeiro V."/>
            <person name="Margarido V.P."/>
            <person name="Mathioni S.M."/>
            <person name="Menck-Soares M.A."/>
            <person name="Murace N.K."/>
            <person name="Nicolas M.F."/>
            <person name="Oliveira C.E.C."/>
            <person name="Pagnan N.A.B."/>
            <person name="Pamphile J.A."/>
            <person name="Patussi E.V."/>
            <person name="Pereira L.F.P."/>
            <person name="Pereira-Ferrari L."/>
            <person name="Pinto F.G.S."/>
            <person name="Precoma C."/>
            <person name="Prioli A.J."/>
            <person name="Prioli S.M.A.P."/>
            <person name="Raittz R.T."/>
            <person name="Ramos H.J.O."/>
            <person name="Ribeiro E.M.S.F."/>
            <person name="Rigo L.U."/>
            <person name="Rocha C.L.M.S.C."/>
            <person name="Rocha S.N."/>
            <person name="Santos K."/>
            <person name="Satori D."/>
            <person name="Silva A.G."/>
            <person name="Simao R.C.G."/>
            <person name="Soares M.A.M."/>
            <person name="Souza E.M."/>
            <person name="Steffens M.B.R."/>
            <person name="Steindel M."/>
            <person name="Tadra-Sfeir M.Z."/>
            <person name="Takahashi E.K."/>
            <person name="Torres R.A."/>
            <person name="Valle J.S."/>
            <person name="Vernal J.I."/>
            <person name="Vilas-Boas L.A."/>
            <person name="Watanabe M.A.E."/>
            <person name="Weiss V.A."/>
            <person name="Yates M.A."/>
            <person name="Souza E.M."/>
        </authorList>
    </citation>
    <scope>NUCLEOTIDE SEQUENCE [LARGE SCALE GENOMIC DNA]</scope>
    <source>
        <strain evidence="2 3">SmR1</strain>
    </source>
</reference>
<dbReference type="eggNOG" id="COG0454">
    <property type="taxonomic scope" value="Bacteria"/>
</dbReference>
<dbReference type="SUPFAM" id="SSF55729">
    <property type="entry name" value="Acyl-CoA N-acyltransferases (Nat)"/>
    <property type="match status" value="1"/>
</dbReference>
<organism evidence="2 3">
    <name type="scientific">Herbaspirillum seropedicae (strain SmR1)</name>
    <dbReference type="NCBI Taxonomy" id="757424"/>
    <lineage>
        <taxon>Bacteria</taxon>
        <taxon>Pseudomonadati</taxon>
        <taxon>Pseudomonadota</taxon>
        <taxon>Betaproteobacteria</taxon>
        <taxon>Burkholderiales</taxon>
        <taxon>Oxalobacteraceae</taxon>
        <taxon>Herbaspirillum</taxon>
    </lineage>
</organism>
<dbReference type="STRING" id="757424.Hsero_2548"/>
<proteinExistence type="predicted"/>
<dbReference type="InterPro" id="IPR016181">
    <property type="entry name" value="Acyl_CoA_acyltransferase"/>
</dbReference>
<dbReference type="GeneID" id="29393513"/>
<evidence type="ECO:0000259" key="1">
    <source>
        <dbReference type="PROSITE" id="PS51186"/>
    </source>
</evidence>
<gene>
    <name evidence="2" type="ordered locus">Hsero_2548</name>
</gene>
<dbReference type="Pfam" id="PF13673">
    <property type="entry name" value="Acetyltransf_10"/>
    <property type="match status" value="1"/>
</dbReference>